<protein>
    <submittedName>
        <fullName evidence="5">Septum site-determining protein MinD</fullName>
    </submittedName>
</protein>
<organism evidence="5 6">
    <name type="scientific">Blastopirellula retiformator</name>
    <dbReference type="NCBI Taxonomy" id="2527970"/>
    <lineage>
        <taxon>Bacteria</taxon>
        <taxon>Pseudomonadati</taxon>
        <taxon>Planctomycetota</taxon>
        <taxon>Planctomycetia</taxon>
        <taxon>Pirellulales</taxon>
        <taxon>Pirellulaceae</taxon>
        <taxon>Blastopirellula</taxon>
    </lineage>
</organism>
<evidence type="ECO:0000256" key="2">
    <source>
        <dbReference type="ARBA" id="ARBA00022840"/>
    </source>
</evidence>
<sequence>MNNVLRVALVDPTDSTREMLKSTLLGMEVIWLEAECSRYEFFADVVGQTNPDIGVVSLDGNPEKALALIEELHDVNPECSILVVSASTDGNMILRSMRAGAKEFLTHPVVLEDLVAALERISNQKFGKGESRSRGCRVITVGGATGGVGATSLAVNLGCILASNEKNNVVLIDLDLALGDADVFLDTIPDYTLVDVAQNIQRLDFNLLKRSLTKHSSGLYLLPRPVQLHDDSLISPADFSRVIGLLKATFTHLIIDLSKGFRPLDFVAMREAHDNLMVIQLDLPCLRNVVRLMMSFAETDGLKEKTRIVVNRVGLDSGQISLKKAQETIGSEIYWQIPNDYRVMVEVRNNGVPLIEQAPRAGITQAISSLADALSGDSKKAAAAGKAGISRWFGFLGGSKQAGEKQASAEEGEETVSK</sequence>
<evidence type="ECO:0000259" key="4">
    <source>
        <dbReference type="PROSITE" id="PS50110"/>
    </source>
</evidence>
<evidence type="ECO:0000313" key="5">
    <source>
        <dbReference type="EMBL" id="TWT30876.1"/>
    </source>
</evidence>
<evidence type="ECO:0000313" key="6">
    <source>
        <dbReference type="Proteomes" id="UP000318878"/>
    </source>
</evidence>
<keyword evidence="2" id="KW-0067">ATP-binding</keyword>
<dbReference type="SUPFAM" id="SSF52172">
    <property type="entry name" value="CheY-like"/>
    <property type="match status" value="1"/>
</dbReference>
<dbReference type="Pfam" id="PF01656">
    <property type="entry name" value="CbiA"/>
    <property type="match status" value="1"/>
</dbReference>
<dbReference type="RefSeq" id="WP_146435688.1">
    <property type="nucleotide sequence ID" value="NZ_SJPF01000005.1"/>
</dbReference>
<dbReference type="InterPro" id="IPR001789">
    <property type="entry name" value="Sig_transdc_resp-reg_receiver"/>
</dbReference>
<evidence type="ECO:0000256" key="3">
    <source>
        <dbReference type="PROSITE-ProRule" id="PRU00169"/>
    </source>
</evidence>
<dbReference type="GO" id="GO:0051782">
    <property type="term" value="P:negative regulation of cell division"/>
    <property type="evidence" value="ECO:0007669"/>
    <property type="project" value="TreeGrafter"/>
</dbReference>
<dbReference type="PROSITE" id="PS50110">
    <property type="entry name" value="RESPONSE_REGULATORY"/>
    <property type="match status" value="1"/>
</dbReference>
<gene>
    <name evidence="5" type="primary">minD_2</name>
    <name evidence="5" type="ORF">Enr8_44020</name>
</gene>
<proteinExistence type="predicted"/>
<dbReference type="Gene3D" id="3.40.50.2300">
    <property type="match status" value="1"/>
</dbReference>
<dbReference type="GO" id="GO:0000160">
    <property type="term" value="P:phosphorelay signal transduction system"/>
    <property type="evidence" value="ECO:0007669"/>
    <property type="project" value="InterPro"/>
</dbReference>
<dbReference type="AlphaFoldDB" id="A0A5C5UWW8"/>
<feature type="domain" description="Response regulatory" evidence="4">
    <location>
        <begin position="6"/>
        <end position="122"/>
    </location>
</feature>
<comment type="caution">
    <text evidence="5">The sequence shown here is derived from an EMBL/GenBank/DDBJ whole genome shotgun (WGS) entry which is preliminary data.</text>
</comment>
<dbReference type="InterPro" id="IPR002586">
    <property type="entry name" value="CobQ/CobB/MinD/ParA_Nub-bd_dom"/>
</dbReference>
<dbReference type="InterPro" id="IPR011006">
    <property type="entry name" value="CheY-like_superfamily"/>
</dbReference>
<keyword evidence="6" id="KW-1185">Reference proteome</keyword>
<dbReference type="InterPro" id="IPR050625">
    <property type="entry name" value="ParA/MinD_ATPase"/>
</dbReference>
<dbReference type="GO" id="GO:0005524">
    <property type="term" value="F:ATP binding"/>
    <property type="evidence" value="ECO:0007669"/>
    <property type="project" value="UniProtKB-KW"/>
</dbReference>
<reference evidence="5 6" key="1">
    <citation type="submission" date="2019-02" db="EMBL/GenBank/DDBJ databases">
        <title>Deep-cultivation of Planctomycetes and their phenomic and genomic characterization uncovers novel biology.</title>
        <authorList>
            <person name="Wiegand S."/>
            <person name="Jogler M."/>
            <person name="Boedeker C."/>
            <person name="Pinto D."/>
            <person name="Vollmers J."/>
            <person name="Rivas-Marin E."/>
            <person name="Kohn T."/>
            <person name="Peeters S.H."/>
            <person name="Heuer A."/>
            <person name="Rast P."/>
            <person name="Oberbeckmann S."/>
            <person name="Bunk B."/>
            <person name="Jeske O."/>
            <person name="Meyerdierks A."/>
            <person name="Storesund J.E."/>
            <person name="Kallscheuer N."/>
            <person name="Luecker S."/>
            <person name="Lage O.M."/>
            <person name="Pohl T."/>
            <person name="Merkel B.J."/>
            <person name="Hornburger P."/>
            <person name="Mueller R.-W."/>
            <person name="Bruemmer F."/>
            <person name="Labrenz M."/>
            <person name="Spormann A.M."/>
            <person name="Op Den Camp H."/>
            <person name="Overmann J."/>
            <person name="Amann R."/>
            <person name="Jetten M.S.M."/>
            <person name="Mascher T."/>
            <person name="Medema M.H."/>
            <person name="Devos D.P."/>
            <person name="Kaster A.-K."/>
            <person name="Ovreas L."/>
            <person name="Rohde M."/>
            <person name="Galperin M.Y."/>
            <person name="Jogler C."/>
        </authorList>
    </citation>
    <scope>NUCLEOTIDE SEQUENCE [LARGE SCALE GENOMIC DNA]</scope>
    <source>
        <strain evidence="5 6">Enr8</strain>
    </source>
</reference>
<keyword evidence="1" id="KW-0547">Nucleotide-binding</keyword>
<evidence type="ECO:0000256" key="1">
    <source>
        <dbReference type="ARBA" id="ARBA00022741"/>
    </source>
</evidence>
<dbReference type="PANTHER" id="PTHR43384:SF6">
    <property type="entry name" value="SEPTUM SITE-DETERMINING PROTEIN MIND HOMOLOG, CHLOROPLASTIC"/>
    <property type="match status" value="1"/>
</dbReference>
<dbReference type="PANTHER" id="PTHR43384">
    <property type="entry name" value="SEPTUM SITE-DETERMINING PROTEIN MIND HOMOLOG, CHLOROPLASTIC-RELATED"/>
    <property type="match status" value="1"/>
</dbReference>
<dbReference type="GO" id="GO:0009898">
    <property type="term" value="C:cytoplasmic side of plasma membrane"/>
    <property type="evidence" value="ECO:0007669"/>
    <property type="project" value="TreeGrafter"/>
</dbReference>
<dbReference type="OrthoDB" id="9768734at2"/>
<dbReference type="SUPFAM" id="SSF52540">
    <property type="entry name" value="P-loop containing nucleoside triphosphate hydrolases"/>
    <property type="match status" value="1"/>
</dbReference>
<dbReference type="EMBL" id="SJPF01000005">
    <property type="protein sequence ID" value="TWT30876.1"/>
    <property type="molecule type" value="Genomic_DNA"/>
</dbReference>
<comment type="caution">
    <text evidence="3">Lacks conserved residue(s) required for the propagation of feature annotation.</text>
</comment>
<dbReference type="GO" id="GO:0005829">
    <property type="term" value="C:cytosol"/>
    <property type="evidence" value="ECO:0007669"/>
    <property type="project" value="TreeGrafter"/>
</dbReference>
<accession>A0A5C5UWW8</accession>
<dbReference type="InterPro" id="IPR027417">
    <property type="entry name" value="P-loop_NTPase"/>
</dbReference>
<dbReference type="GO" id="GO:0016887">
    <property type="term" value="F:ATP hydrolysis activity"/>
    <property type="evidence" value="ECO:0007669"/>
    <property type="project" value="TreeGrafter"/>
</dbReference>
<name>A0A5C5UWW8_9BACT</name>
<dbReference type="Gene3D" id="3.40.50.300">
    <property type="entry name" value="P-loop containing nucleotide triphosphate hydrolases"/>
    <property type="match status" value="1"/>
</dbReference>
<dbReference type="Proteomes" id="UP000318878">
    <property type="component" value="Unassembled WGS sequence"/>
</dbReference>